<dbReference type="SUPFAM" id="SSF56399">
    <property type="entry name" value="ADP-ribosylation"/>
    <property type="match status" value="2"/>
</dbReference>
<gene>
    <name evidence="3" type="ORF">WJX84_000851</name>
</gene>
<evidence type="ECO:0000313" key="4">
    <source>
        <dbReference type="Proteomes" id="UP001485043"/>
    </source>
</evidence>
<dbReference type="GO" id="GO:1990404">
    <property type="term" value="F:NAD+-protein mono-ADP-ribosyltransferase activity"/>
    <property type="evidence" value="ECO:0007669"/>
    <property type="project" value="TreeGrafter"/>
</dbReference>
<feature type="non-terminal residue" evidence="3">
    <location>
        <position position="1"/>
    </location>
</feature>
<sequence>DIPPKDAVAALRATSGDAESAMAHALQVSGPAEQGNPENAAKLDVWAKMAEAQRVLERFSKSGTRRHTVKRIERVQNPRLWRRFALRRKELRDEHGHEGDNESLLFHGADKSTLEAVINEGFDIRVANVGSLGLGTYFAQDSTYSAAYSCEPRRAALNQLEVQQMEEHRAVGQTRRPAFLSDGQAMLLCRVALGNVAQGSSNLRRAPAGSDSVCRAMDNQQNDIFAVFDNSQSYPEYIVHYQCSLWDQQSEPKWLVLGKGEVLQANSCQMARTASYRATVVGFYMGSVNTPPPDSFTLDTLRELKGQAEVQKFLEENPAYLQWMFPLNNTGCHASQAPSWYPSDCAIFGQADTAGKMSHSFKHSMPAHWKKQTCDKSVQLVPLALPGAKGKLPTSVDPQAFMEAVWKDMPPESAMAACLASGEAQHVLDCFTNSGLKLQQVKHIERVQNPMLWRRFAFWQQEQKHTTEGKEQEKEAALLFHGADKQTLEAIINEGFDVRVCNAGQLGQGTYFAKASAYSATYSRASQRAKLNAKEVEHLQLLSQRGQTGRPAFLPNGHAMLLCRVALGKVTEGSQELRRPPPGFDSVSNAAQKARDQIYAVFDNNQSYPEYIVHFQQEHQQLTGESSCSWIQTKLPTSSA</sequence>
<feature type="domain" description="PARP catalytic" evidence="2">
    <location>
        <begin position="402"/>
        <end position="635"/>
    </location>
</feature>
<keyword evidence="4" id="KW-1185">Reference proteome</keyword>
<dbReference type="InterPro" id="IPR012317">
    <property type="entry name" value="Poly(ADP-ribose)pol_cat_dom"/>
</dbReference>
<keyword evidence="1" id="KW-0520">NAD</keyword>
<dbReference type="PROSITE" id="PS51059">
    <property type="entry name" value="PARP_CATALYTIC"/>
    <property type="match status" value="2"/>
</dbReference>
<protein>
    <recommendedName>
        <fullName evidence="1">Poly [ADP-ribose] polymerase</fullName>
        <shortName evidence="1">PARP</shortName>
        <ecNumber evidence="1">2.4.2.-</ecNumber>
    </recommendedName>
</protein>
<comment type="caution">
    <text evidence="3">The sequence shown here is derived from an EMBL/GenBank/DDBJ whole genome shotgun (WGS) entry which is preliminary data.</text>
</comment>
<dbReference type="Proteomes" id="UP001485043">
    <property type="component" value="Unassembled WGS sequence"/>
</dbReference>
<organism evidence="3 4">
    <name type="scientific">Apatococcus fuscideae</name>
    <dbReference type="NCBI Taxonomy" id="2026836"/>
    <lineage>
        <taxon>Eukaryota</taxon>
        <taxon>Viridiplantae</taxon>
        <taxon>Chlorophyta</taxon>
        <taxon>core chlorophytes</taxon>
        <taxon>Trebouxiophyceae</taxon>
        <taxon>Chlorellales</taxon>
        <taxon>Chlorellaceae</taxon>
        <taxon>Apatococcus</taxon>
    </lineage>
</organism>
<accession>A0AAW1RG59</accession>
<keyword evidence="1" id="KW-0328">Glycosyltransferase</keyword>
<dbReference type="Gene3D" id="3.90.228.10">
    <property type="match status" value="2"/>
</dbReference>
<dbReference type="AlphaFoldDB" id="A0AAW1RG59"/>
<evidence type="ECO:0000256" key="1">
    <source>
        <dbReference type="RuleBase" id="RU362114"/>
    </source>
</evidence>
<dbReference type="EMBL" id="JALJOV010002232">
    <property type="protein sequence ID" value="KAK9832573.1"/>
    <property type="molecule type" value="Genomic_DNA"/>
</dbReference>
<dbReference type="InterPro" id="IPR051712">
    <property type="entry name" value="ARTD-AVP"/>
</dbReference>
<proteinExistence type="predicted"/>
<dbReference type="PANTHER" id="PTHR45740">
    <property type="entry name" value="POLY [ADP-RIBOSE] POLYMERASE"/>
    <property type="match status" value="1"/>
</dbReference>
<dbReference type="PANTHER" id="PTHR45740:SF2">
    <property type="entry name" value="POLY [ADP-RIBOSE] POLYMERASE"/>
    <property type="match status" value="1"/>
</dbReference>
<evidence type="ECO:0000313" key="3">
    <source>
        <dbReference type="EMBL" id="KAK9832573.1"/>
    </source>
</evidence>
<dbReference type="EC" id="2.4.2.-" evidence="1"/>
<dbReference type="Pfam" id="PF00644">
    <property type="entry name" value="PARP"/>
    <property type="match status" value="2"/>
</dbReference>
<keyword evidence="1" id="KW-0808">Transferase</keyword>
<evidence type="ECO:0000259" key="2">
    <source>
        <dbReference type="PROSITE" id="PS51059"/>
    </source>
</evidence>
<dbReference type="GO" id="GO:0003950">
    <property type="term" value="F:NAD+ poly-ADP-ribosyltransferase activity"/>
    <property type="evidence" value="ECO:0007669"/>
    <property type="project" value="UniProtKB-UniRule"/>
</dbReference>
<reference evidence="3 4" key="1">
    <citation type="journal article" date="2024" name="Nat. Commun.">
        <title>Phylogenomics reveals the evolutionary origins of lichenization in chlorophyte algae.</title>
        <authorList>
            <person name="Puginier C."/>
            <person name="Libourel C."/>
            <person name="Otte J."/>
            <person name="Skaloud P."/>
            <person name="Haon M."/>
            <person name="Grisel S."/>
            <person name="Petersen M."/>
            <person name="Berrin J.G."/>
            <person name="Delaux P.M."/>
            <person name="Dal Grande F."/>
            <person name="Keller J."/>
        </authorList>
    </citation>
    <scope>NUCLEOTIDE SEQUENCE [LARGE SCALE GENOMIC DNA]</scope>
    <source>
        <strain evidence="3 4">SAG 2523</strain>
    </source>
</reference>
<dbReference type="GO" id="GO:0005634">
    <property type="term" value="C:nucleus"/>
    <property type="evidence" value="ECO:0007669"/>
    <property type="project" value="TreeGrafter"/>
</dbReference>
<feature type="domain" description="PARP catalytic" evidence="2">
    <location>
        <begin position="33"/>
        <end position="267"/>
    </location>
</feature>
<name>A0AAW1RG59_9CHLO</name>